<evidence type="ECO:0000256" key="5">
    <source>
        <dbReference type="ARBA" id="ARBA00023136"/>
    </source>
</evidence>
<feature type="transmembrane region" description="Helical" evidence="6">
    <location>
        <begin position="276"/>
        <end position="293"/>
    </location>
</feature>
<dbReference type="PANTHER" id="PTHR32322">
    <property type="entry name" value="INNER MEMBRANE TRANSPORTER"/>
    <property type="match status" value="1"/>
</dbReference>
<evidence type="ECO:0000256" key="3">
    <source>
        <dbReference type="ARBA" id="ARBA00022692"/>
    </source>
</evidence>
<keyword evidence="9" id="KW-1185">Reference proteome</keyword>
<feature type="transmembrane region" description="Helical" evidence="6">
    <location>
        <begin position="220"/>
        <end position="242"/>
    </location>
</feature>
<feature type="transmembrane region" description="Helical" evidence="6">
    <location>
        <begin position="74"/>
        <end position="94"/>
    </location>
</feature>
<feature type="domain" description="EamA" evidence="7">
    <location>
        <begin position="160"/>
        <end position="293"/>
    </location>
</feature>
<comment type="similarity">
    <text evidence="2">Belongs to the EamA transporter family.</text>
</comment>
<evidence type="ECO:0000313" key="8">
    <source>
        <dbReference type="EMBL" id="MCW5323521.1"/>
    </source>
</evidence>
<dbReference type="InterPro" id="IPR050638">
    <property type="entry name" value="AA-Vitamin_Transporters"/>
</dbReference>
<dbReference type="InterPro" id="IPR037185">
    <property type="entry name" value="EmrE-like"/>
</dbReference>
<dbReference type="InterPro" id="IPR000620">
    <property type="entry name" value="EamA_dom"/>
</dbReference>
<feature type="transmembrane region" description="Helical" evidence="6">
    <location>
        <begin position="133"/>
        <end position="152"/>
    </location>
</feature>
<evidence type="ECO:0000256" key="4">
    <source>
        <dbReference type="ARBA" id="ARBA00022989"/>
    </source>
</evidence>
<evidence type="ECO:0000256" key="2">
    <source>
        <dbReference type="ARBA" id="ARBA00007362"/>
    </source>
</evidence>
<evidence type="ECO:0000256" key="1">
    <source>
        <dbReference type="ARBA" id="ARBA00004141"/>
    </source>
</evidence>
<feature type="transmembrane region" description="Helical" evidence="6">
    <location>
        <begin position="15"/>
        <end position="32"/>
    </location>
</feature>
<feature type="domain" description="EamA" evidence="7">
    <location>
        <begin position="21"/>
        <end position="147"/>
    </location>
</feature>
<organism evidence="8 9">
    <name type="scientific">Verminephrobacter aporrectodeae subsp. tuberculatae</name>
    <dbReference type="NCBI Taxonomy" id="1110392"/>
    <lineage>
        <taxon>Bacteria</taxon>
        <taxon>Pseudomonadati</taxon>
        <taxon>Pseudomonadota</taxon>
        <taxon>Betaproteobacteria</taxon>
        <taxon>Burkholderiales</taxon>
        <taxon>Comamonadaceae</taxon>
        <taxon>Verminephrobacter</taxon>
    </lineage>
</organism>
<evidence type="ECO:0000256" key="6">
    <source>
        <dbReference type="SAM" id="Phobius"/>
    </source>
</evidence>
<accession>A0ABT3KYV1</accession>
<feature type="transmembrane region" description="Helical" evidence="6">
    <location>
        <begin position="189"/>
        <end position="208"/>
    </location>
</feature>
<reference evidence="9" key="1">
    <citation type="submission" date="2023-07" db="EMBL/GenBank/DDBJ databases">
        <title>Verminephrobacter genomes.</title>
        <authorList>
            <person name="Lund M.B."/>
        </authorList>
    </citation>
    <scope>NUCLEOTIDE SEQUENCE [LARGE SCALE GENOMIC DNA]</scope>
    <source>
        <strain evidence="9">AtM5-05</strain>
    </source>
</reference>
<feature type="transmembrane region" description="Helical" evidence="6">
    <location>
        <begin position="38"/>
        <end position="62"/>
    </location>
</feature>
<dbReference type="RefSeq" id="WP_265283337.1">
    <property type="nucleotide sequence ID" value="NZ_QZCW01000005.1"/>
</dbReference>
<keyword evidence="3 6" id="KW-0812">Transmembrane</keyword>
<dbReference type="PANTHER" id="PTHR32322:SF2">
    <property type="entry name" value="EAMA DOMAIN-CONTAINING PROTEIN"/>
    <property type="match status" value="1"/>
</dbReference>
<dbReference type="Pfam" id="PF00892">
    <property type="entry name" value="EamA"/>
    <property type="match status" value="2"/>
</dbReference>
<keyword evidence="5 6" id="KW-0472">Membrane</keyword>
<comment type="subcellular location">
    <subcellularLocation>
        <location evidence="1">Membrane</location>
        <topology evidence="1">Multi-pass membrane protein</topology>
    </subcellularLocation>
</comment>
<gene>
    <name evidence="8" type="ORF">D5039_20950</name>
</gene>
<protein>
    <submittedName>
        <fullName evidence="8">DMT family transporter</fullName>
    </submittedName>
</protein>
<name>A0ABT3KYV1_9BURK</name>
<keyword evidence="4 6" id="KW-1133">Transmembrane helix</keyword>
<sequence>MTTASLAGRTTDHPYFWPTVFILMWSSGYVAGKVGLPYAGPFTLISMRFASAALILLLVSIITGASWPSRPKDYLHLAAVGLLVQALQFSGLYLGLSLGVAAGTSAVMVGMMPIFTAIGAIVFLGEKVSPRQALGFLVGLLGVALVVAHKMGVSDAQWGGYLAILAALAGITIGTLYQKKFCVGIDLRTGGFVQLTVASLVAVPMALFAEEFRVIWTAEVMGSIAWLSLINSIGAVSVLFMLVQRGQASQVAGLFYLIPSVTAVMGYLVLHETLTRLQAVGFAVSAIGVYLSTRKTP</sequence>
<dbReference type="EMBL" id="QZCW01000005">
    <property type="protein sequence ID" value="MCW5323521.1"/>
    <property type="molecule type" value="Genomic_DNA"/>
</dbReference>
<dbReference type="SUPFAM" id="SSF103481">
    <property type="entry name" value="Multidrug resistance efflux transporter EmrE"/>
    <property type="match status" value="2"/>
</dbReference>
<comment type="caution">
    <text evidence="8">The sequence shown here is derived from an EMBL/GenBank/DDBJ whole genome shotgun (WGS) entry which is preliminary data.</text>
</comment>
<dbReference type="Proteomes" id="UP001208935">
    <property type="component" value="Unassembled WGS sequence"/>
</dbReference>
<evidence type="ECO:0000313" key="9">
    <source>
        <dbReference type="Proteomes" id="UP001208935"/>
    </source>
</evidence>
<feature type="transmembrane region" description="Helical" evidence="6">
    <location>
        <begin position="158"/>
        <end position="177"/>
    </location>
</feature>
<feature type="transmembrane region" description="Helical" evidence="6">
    <location>
        <begin position="100"/>
        <end position="124"/>
    </location>
</feature>
<feature type="transmembrane region" description="Helical" evidence="6">
    <location>
        <begin position="254"/>
        <end position="270"/>
    </location>
</feature>
<proteinExistence type="inferred from homology"/>
<evidence type="ECO:0000259" key="7">
    <source>
        <dbReference type="Pfam" id="PF00892"/>
    </source>
</evidence>